<dbReference type="Proteomes" id="UP000269945">
    <property type="component" value="Unassembled WGS sequence"/>
</dbReference>
<sequence length="46" mass="5202">VLSSRIPFISLDSVFWKDKRPVNNILSSRTLGSNNAFPVSENILIR</sequence>
<comment type="caution">
    <text evidence="1">The sequence shown here is derived from an EMBL/GenBank/DDBJ whole genome shotgun (WGS) entry which is preliminary data.</text>
</comment>
<gene>
    <name evidence="1" type="ORF">BN2614_LOCUS1</name>
</gene>
<dbReference type="AlphaFoldDB" id="A0A9X9LTQ4"/>
<accession>A0A9X9LTQ4</accession>
<dbReference type="EMBL" id="CYRY02016909">
    <property type="protein sequence ID" value="VCW91081.1"/>
    <property type="molecule type" value="Genomic_DNA"/>
</dbReference>
<keyword evidence="2" id="KW-1185">Reference proteome</keyword>
<reference evidence="1 2" key="1">
    <citation type="submission" date="2018-10" db="EMBL/GenBank/DDBJ databases">
        <authorList>
            <person name="Ekblom R."/>
            <person name="Jareborg N."/>
        </authorList>
    </citation>
    <scope>NUCLEOTIDE SEQUENCE [LARGE SCALE GENOMIC DNA]</scope>
    <source>
        <tissue evidence="1">Muscle</tissue>
    </source>
</reference>
<feature type="non-terminal residue" evidence="1">
    <location>
        <position position="1"/>
    </location>
</feature>
<evidence type="ECO:0000313" key="1">
    <source>
        <dbReference type="EMBL" id="VCW91081.1"/>
    </source>
</evidence>
<proteinExistence type="predicted"/>
<name>A0A9X9LTQ4_GULGU</name>
<organism evidence="1 2">
    <name type="scientific">Gulo gulo</name>
    <name type="common">Wolverine</name>
    <name type="synonym">Gluton</name>
    <dbReference type="NCBI Taxonomy" id="48420"/>
    <lineage>
        <taxon>Eukaryota</taxon>
        <taxon>Metazoa</taxon>
        <taxon>Chordata</taxon>
        <taxon>Craniata</taxon>
        <taxon>Vertebrata</taxon>
        <taxon>Euteleostomi</taxon>
        <taxon>Mammalia</taxon>
        <taxon>Eutheria</taxon>
        <taxon>Laurasiatheria</taxon>
        <taxon>Carnivora</taxon>
        <taxon>Caniformia</taxon>
        <taxon>Musteloidea</taxon>
        <taxon>Mustelidae</taxon>
        <taxon>Guloninae</taxon>
        <taxon>Gulo</taxon>
    </lineage>
</organism>
<protein>
    <submittedName>
        <fullName evidence="1">Uncharacterized protein</fullName>
    </submittedName>
</protein>
<evidence type="ECO:0000313" key="2">
    <source>
        <dbReference type="Proteomes" id="UP000269945"/>
    </source>
</evidence>